<feature type="domain" description="EIF2B subunit epsilon/gamma LbH" evidence="11">
    <location>
        <begin position="366"/>
        <end position="457"/>
    </location>
</feature>
<name>A0A9W8ADM1_9FUNG</name>
<dbReference type="Gene3D" id="3.90.550.10">
    <property type="entry name" value="Spore Coat Polysaccharide Biosynthesis Protein SpsA, Chain A"/>
    <property type="match status" value="1"/>
</dbReference>
<dbReference type="Gene3D" id="2.160.10.10">
    <property type="entry name" value="Hexapeptide repeat proteins"/>
    <property type="match status" value="1"/>
</dbReference>
<dbReference type="InterPro" id="IPR029044">
    <property type="entry name" value="Nucleotide-diphossugar_trans"/>
</dbReference>
<evidence type="ECO:0000256" key="5">
    <source>
        <dbReference type="ARBA" id="ARBA00022917"/>
    </source>
</evidence>
<dbReference type="PANTHER" id="PTHR45989">
    <property type="entry name" value="TRANSLATION INITIATION FACTOR EIF-2B SUBUNIT GAMMA"/>
    <property type="match status" value="1"/>
</dbReference>
<dbReference type="CDD" id="cd04652">
    <property type="entry name" value="LbH_eIF2B_gamma_C"/>
    <property type="match status" value="1"/>
</dbReference>
<gene>
    <name evidence="12" type="primary">GCD1_1</name>
    <name evidence="12" type="ORF">IWQ60_003236</name>
</gene>
<sequence length="481" mass="52391">MFTLDQTHAVKSQIVPEFQAVILAGNKGSLYPLTADDNLPKALLPIANRPMIAYTLQWLELAGVRDVIVAVCPSSETQLTHYLRTVYEGPASIEIATVDEHLGTAEVLRHLANRIFHDFIVLTCDGVFALPTSTPQVLLDAHRSANPTLTALFYEPPKSEGGGGSTKDSEWPLYVGHDPAASRLLYLKAGDRVKEHLHLRTDLLRRFPRLRLTTHLQDGHIYICKRWVLDWMVAAAATESQPATGSPALARGKSGKSASLVSFSRDVLPLLIKAQYRPHVCEAAGLDRAYEAAASAATIRHKATASVAAWTTVRGVDPWDHQLRVNLFVAPQGFLGRAASISHYCDLNKHVSKLQADTPRVDPSADVHARSQVGADSVVGKETKIDERSSVKKSVIGAHCVIGKNAKIVNSVLMDYITVEDGVKLDGCVICNNVKLQTKAQLKDCEVGAGLVVDSETQAKNERIVSSFVDNDEDSMQINFG</sequence>
<dbReference type="OrthoDB" id="10250549at2759"/>
<evidence type="ECO:0000259" key="10">
    <source>
        <dbReference type="Pfam" id="PF00483"/>
    </source>
</evidence>
<dbReference type="GO" id="GO:0005085">
    <property type="term" value="F:guanyl-nucleotide exchange factor activity"/>
    <property type="evidence" value="ECO:0007669"/>
    <property type="project" value="TreeGrafter"/>
</dbReference>
<evidence type="ECO:0000256" key="8">
    <source>
        <dbReference type="ARBA" id="ARBA00045373"/>
    </source>
</evidence>
<evidence type="ECO:0000256" key="9">
    <source>
        <dbReference type="ARBA" id="ARBA00046432"/>
    </source>
</evidence>
<evidence type="ECO:0000256" key="6">
    <source>
        <dbReference type="ARBA" id="ARBA00044196"/>
    </source>
</evidence>
<comment type="subcellular location">
    <subcellularLocation>
        <location evidence="1">Cytoplasm</location>
        <location evidence="1">Cytosol</location>
    </subcellularLocation>
</comment>
<reference evidence="12" key="1">
    <citation type="submission" date="2022-07" db="EMBL/GenBank/DDBJ databases">
        <title>Phylogenomic reconstructions and comparative analyses of Kickxellomycotina fungi.</title>
        <authorList>
            <person name="Reynolds N.K."/>
            <person name="Stajich J.E."/>
            <person name="Barry K."/>
            <person name="Grigoriev I.V."/>
            <person name="Crous P."/>
            <person name="Smith M.E."/>
        </authorList>
    </citation>
    <scope>NUCLEOTIDE SEQUENCE</scope>
    <source>
        <strain evidence="12">RSA 861</strain>
    </source>
</reference>
<protein>
    <recommendedName>
        <fullName evidence="6">Translation initiation factor eIF2B subunit gamma</fullName>
    </recommendedName>
    <alternativeName>
        <fullName evidence="7">eIF2B GDP-GTP exchange factor subunit gamma</fullName>
    </alternativeName>
</protein>
<evidence type="ECO:0000313" key="13">
    <source>
        <dbReference type="Proteomes" id="UP001150569"/>
    </source>
</evidence>
<organism evidence="12 13">
    <name type="scientific">Tieghemiomyces parasiticus</name>
    <dbReference type="NCBI Taxonomy" id="78921"/>
    <lineage>
        <taxon>Eukaryota</taxon>
        <taxon>Fungi</taxon>
        <taxon>Fungi incertae sedis</taxon>
        <taxon>Zoopagomycota</taxon>
        <taxon>Kickxellomycotina</taxon>
        <taxon>Dimargaritomycetes</taxon>
        <taxon>Dimargaritales</taxon>
        <taxon>Dimargaritaceae</taxon>
        <taxon>Tieghemiomyces</taxon>
    </lineage>
</organism>
<dbReference type="GO" id="GO:0005829">
    <property type="term" value="C:cytosol"/>
    <property type="evidence" value="ECO:0007669"/>
    <property type="project" value="UniProtKB-SubCell"/>
</dbReference>
<dbReference type="AlphaFoldDB" id="A0A9W8ADM1"/>
<accession>A0A9W8ADM1</accession>
<proteinExistence type="inferred from homology"/>
<dbReference type="InterPro" id="IPR056764">
    <property type="entry name" value="LbH_EIF2B3/5"/>
</dbReference>
<dbReference type="Proteomes" id="UP001150569">
    <property type="component" value="Unassembled WGS sequence"/>
</dbReference>
<evidence type="ECO:0000256" key="7">
    <source>
        <dbReference type="ARBA" id="ARBA00044229"/>
    </source>
</evidence>
<evidence type="ECO:0000256" key="3">
    <source>
        <dbReference type="ARBA" id="ARBA00022490"/>
    </source>
</evidence>
<dbReference type="PANTHER" id="PTHR45989:SF1">
    <property type="entry name" value="TRANSLATION INITIATION FACTOR EIF-2B SUBUNIT GAMMA"/>
    <property type="match status" value="1"/>
</dbReference>
<comment type="caution">
    <text evidence="12">The sequence shown here is derived from an EMBL/GenBank/DDBJ whole genome shotgun (WGS) entry which is preliminary data.</text>
</comment>
<evidence type="ECO:0000256" key="4">
    <source>
        <dbReference type="ARBA" id="ARBA00022540"/>
    </source>
</evidence>
<evidence type="ECO:0000256" key="1">
    <source>
        <dbReference type="ARBA" id="ARBA00004514"/>
    </source>
</evidence>
<dbReference type="Pfam" id="PF25084">
    <property type="entry name" value="LbH_EIF2B"/>
    <property type="match status" value="1"/>
</dbReference>
<comment type="function">
    <text evidence="8">Acts as a component of the translation initiation factor 2B (eIF2B) complex, which catalyzes the exchange of GDP for GTP on the eukaryotic initiation factor 2 (eIF2) complex gamma subunit. Its guanine nucleotide exchange factor activity is repressed when bound to eIF2 complex phosphorylated on the alpha subunit, thereby limiting the amount of methionyl-initiator methionine tRNA available to the ribosome and consequently global translation is repressed.</text>
</comment>
<comment type="subunit">
    <text evidence="9">Component of the translation initiation factor 2B (eIF2B) complex which is a heterodecamer of two sets of five different subunits: alpha, beta, gamma, delta and epsilon. Subunits alpha, beta and delta comprise a regulatory subcomplex and subunits epsilon and gamma comprise a catalytic subcomplex. Within the complex, the hexameric regulatory complex resides at the center, with the two heterodimeric catalytic subcomplexes bound on opposite sides.</text>
</comment>
<feature type="domain" description="Nucleotidyl transferase" evidence="10">
    <location>
        <begin position="20"/>
        <end position="155"/>
    </location>
</feature>
<dbReference type="GO" id="GO:0005851">
    <property type="term" value="C:eukaryotic translation initiation factor 2B complex"/>
    <property type="evidence" value="ECO:0007669"/>
    <property type="project" value="TreeGrafter"/>
</dbReference>
<keyword evidence="4 12" id="KW-0396">Initiation factor</keyword>
<keyword evidence="5" id="KW-0648">Protein biosynthesis</keyword>
<dbReference type="GO" id="GO:0002183">
    <property type="term" value="P:cytoplasmic translational initiation"/>
    <property type="evidence" value="ECO:0007669"/>
    <property type="project" value="TreeGrafter"/>
</dbReference>
<dbReference type="Pfam" id="PF00483">
    <property type="entry name" value="NTP_transferase"/>
    <property type="match status" value="1"/>
</dbReference>
<evidence type="ECO:0000256" key="2">
    <source>
        <dbReference type="ARBA" id="ARBA00007878"/>
    </source>
</evidence>
<dbReference type="GO" id="GO:0003743">
    <property type="term" value="F:translation initiation factor activity"/>
    <property type="evidence" value="ECO:0007669"/>
    <property type="project" value="UniProtKB-KW"/>
</dbReference>
<evidence type="ECO:0000259" key="11">
    <source>
        <dbReference type="Pfam" id="PF25084"/>
    </source>
</evidence>
<dbReference type="InterPro" id="IPR051960">
    <property type="entry name" value="eIF2B_gamma"/>
</dbReference>
<comment type="similarity">
    <text evidence="2">Belongs to the eIF-2B gamma/epsilon subunits family.</text>
</comment>
<dbReference type="InterPro" id="IPR005835">
    <property type="entry name" value="NTP_transferase_dom"/>
</dbReference>
<evidence type="ECO:0000313" key="12">
    <source>
        <dbReference type="EMBL" id="KAJ1927083.1"/>
    </source>
</evidence>
<keyword evidence="13" id="KW-1185">Reference proteome</keyword>
<dbReference type="EMBL" id="JANBPT010000135">
    <property type="protein sequence ID" value="KAJ1927083.1"/>
    <property type="molecule type" value="Genomic_DNA"/>
</dbReference>
<keyword evidence="3" id="KW-0963">Cytoplasm</keyword>
<dbReference type="SUPFAM" id="SSF53448">
    <property type="entry name" value="Nucleotide-diphospho-sugar transferases"/>
    <property type="match status" value="1"/>
</dbReference>